<feature type="compositionally biased region" description="Basic residues" evidence="1">
    <location>
        <begin position="109"/>
        <end position="128"/>
    </location>
</feature>
<dbReference type="AlphaFoldDB" id="A0A804LID8"/>
<feature type="region of interest" description="Disordered" evidence="1">
    <location>
        <begin position="222"/>
        <end position="327"/>
    </location>
</feature>
<feature type="compositionally biased region" description="Low complexity" evidence="1">
    <location>
        <begin position="141"/>
        <end position="159"/>
    </location>
</feature>
<reference evidence="2" key="3">
    <citation type="submission" date="2021-05" db="UniProtKB">
        <authorList>
            <consortium name="EnsemblPlants"/>
        </authorList>
    </citation>
    <scope>IDENTIFICATION</scope>
    <source>
        <strain evidence="2">cv. B73</strain>
    </source>
</reference>
<protein>
    <submittedName>
        <fullName evidence="2">Uncharacterized protein</fullName>
    </submittedName>
</protein>
<gene>
    <name evidence="2" type="primary">LOC100191956</name>
</gene>
<dbReference type="InParanoid" id="A0A804LID8"/>
<feature type="compositionally biased region" description="Basic residues" evidence="1">
    <location>
        <begin position="70"/>
        <end position="86"/>
    </location>
</feature>
<proteinExistence type="predicted"/>
<feature type="compositionally biased region" description="Low complexity" evidence="1">
    <location>
        <begin position="29"/>
        <end position="43"/>
    </location>
</feature>
<feature type="region of interest" description="Disordered" evidence="1">
    <location>
        <begin position="12"/>
        <end position="166"/>
    </location>
</feature>
<feature type="compositionally biased region" description="Gly residues" evidence="1">
    <location>
        <begin position="248"/>
        <end position="263"/>
    </location>
</feature>
<evidence type="ECO:0000313" key="2">
    <source>
        <dbReference type="EnsemblPlants" id="Zm00001eb013130_P002"/>
    </source>
</evidence>
<keyword evidence="3" id="KW-1185">Reference proteome</keyword>
<name>A0A804LID8_MAIZE</name>
<feature type="compositionally biased region" description="Basic residues" evidence="1">
    <location>
        <begin position="284"/>
        <end position="310"/>
    </location>
</feature>
<accession>A0A804LID8</accession>
<reference evidence="2" key="2">
    <citation type="submission" date="2019-07" db="EMBL/GenBank/DDBJ databases">
        <authorList>
            <person name="Seetharam A."/>
            <person name="Woodhouse M."/>
            <person name="Cannon E."/>
        </authorList>
    </citation>
    <scope>NUCLEOTIDE SEQUENCE [LARGE SCALE GENOMIC DNA]</scope>
    <source>
        <strain evidence="2">cv. B73</strain>
    </source>
</reference>
<evidence type="ECO:0000313" key="3">
    <source>
        <dbReference type="Proteomes" id="UP000007305"/>
    </source>
</evidence>
<evidence type="ECO:0000256" key="1">
    <source>
        <dbReference type="SAM" id="MobiDB-lite"/>
    </source>
</evidence>
<dbReference type="EnsemblPlants" id="Zm00001eb013130_T002">
    <property type="protein sequence ID" value="Zm00001eb013130_P002"/>
    <property type="gene ID" value="Zm00001eb013130"/>
</dbReference>
<dbReference type="Proteomes" id="UP000007305">
    <property type="component" value="Chromosome 1"/>
</dbReference>
<reference evidence="3" key="1">
    <citation type="submission" date="2015-12" db="EMBL/GenBank/DDBJ databases">
        <title>Update maize B73 reference genome by single molecule sequencing technologies.</title>
        <authorList>
            <consortium name="Maize Genome Sequencing Project"/>
            <person name="Ware D."/>
        </authorList>
    </citation>
    <scope>NUCLEOTIDE SEQUENCE [LARGE SCALE GENOMIC DNA]</scope>
    <source>
        <strain evidence="3">cv. B73</strain>
    </source>
</reference>
<dbReference type="Gramene" id="Zm00001eb013130_T002">
    <property type="protein sequence ID" value="Zm00001eb013130_P002"/>
    <property type="gene ID" value="Zm00001eb013130"/>
</dbReference>
<sequence>ASPLRLLCIHPLPHTSGRRAGDDNDDDGAASAATAAATAAGAVRGHHAHQGVRGRAGVGDPQGRPPRALRALRRHPRGRHHLRQAHRPLQGLRLRDVQGGGRGQEGVRGRHPRHQRPPRQLQPRRPRRQAAPPATHPPPFAAGHPGAARARAPLATPAHASHRRGVQGRVAGAVVLPPLHDAAATGRAPLRPRRAPAVPRRAPVLPRRRRHLRVRPELRRGPELQCEGRPGGSWRHGRVLPAGALRVPGGGGSAGRHGGGGAQRHGAGVPVLPLPPVPRLAGGSRRRALLPPGLRRRRPRRRLQAHRHGRSQSGAGDRLQLKARGDR</sequence>
<organism evidence="2 3">
    <name type="scientific">Zea mays</name>
    <name type="common">Maize</name>
    <dbReference type="NCBI Taxonomy" id="4577"/>
    <lineage>
        <taxon>Eukaryota</taxon>
        <taxon>Viridiplantae</taxon>
        <taxon>Streptophyta</taxon>
        <taxon>Embryophyta</taxon>
        <taxon>Tracheophyta</taxon>
        <taxon>Spermatophyta</taxon>
        <taxon>Magnoliopsida</taxon>
        <taxon>Liliopsida</taxon>
        <taxon>Poales</taxon>
        <taxon>Poaceae</taxon>
        <taxon>PACMAD clade</taxon>
        <taxon>Panicoideae</taxon>
        <taxon>Andropogonodae</taxon>
        <taxon>Andropogoneae</taxon>
        <taxon>Tripsacinae</taxon>
        <taxon>Zea</taxon>
    </lineage>
</organism>